<proteinExistence type="predicted"/>
<evidence type="ECO:0000313" key="1">
    <source>
        <dbReference type="EMBL" id="PSU23980.1"/>
    </source>
</evidence>
<dbReference type="Proteomes" id="UP000240254">
    <property type="component" value="Unassembled WGS sequence"/>
</dbReference>
<dbReference type="OrthoDB" id="5815032at2"/>
<dbReference type="EMBL" id="PYMK01000030">
    <property type="protein sequence ID" value="PSU23980.1"/>
    <property type="molecule type" value="Genomic_DNA"/>
</dbReference>
<comment type="caution">
    <text evidence="1">The sequence shown here is derived from an EMBL/GenBank/DDBJ whole genome shotgun (WGS) entry which is preliminary data.</text>
</comment>
<name>A0A2T3IF37_9GAMM</name>
<evidence type="ECO:0000313" key="2">
    <source>
        <dbReference type="Proteomes" id="UP000240254"/>
    </source>
</evidence>
<sequence length="1123" mass="128810">MTDLHNDILVSGDNLGAILTGCVINGPVMFSTHNPALVVEQNDVQTAFKNNVNLSPTIKILIDQLLQMYSQGESITGLLSAISAIPLTDQEHISFIACKLLIKQVVTQEEKTKLLSELGSLTIKLSPDYEDCLFAGAIIIMSERGDEERKFELFSRSIGELSKQAYICTTDLKDIDCLPFSLDECSIPTLKLILNLFISYGNSDVSSKILSILKARDFVYEYKKEILLLECIDLNLIIGTDYFLLTKQKKEYLNTIIQRVIDFLESNGYSNDLFFIAVQLASYTQAEDIRLLSFLEKHQQELEAFQPIPGINLRILVSVSEQELQDSIIRKSSPEKLAEKIIQNSKDGTLTAIITLEQFSKKAKPGQIKATYKKIKKLEKTPAVILSNLVFLAVMYDHLDESTCRNDIFYLIKSLESEDVFLAILINLSEKLIEKDLSELALMLLKPRFKEFENPWVSPVYIRYLNLLLSTSQYYDLDTRLKLIAADDNLLVTIIVLRAKLALSRGELDESYEYFYQLLDNPNDNSCLRYVWMNLINIRQQQNKDYRDIVSVIDLDVLDDPKDPYSWLLLSEMIDHLDDITDKILYWFVVEPQKYAENIFRFVSSLPNGALSKEYRYSTDSPFIGAFCYSMSGRNEIRLVCSIPQLCAQQGTYLISSDSPLTCKLEKIKCGESFIIGNFGVLREKISPLLGAYRLATELMDMDMNVPFWKGNIDSDPSKVYQSLVDFIESIDTNKEHRETTLASDLSLHFKYQYVKGINSFSQALQGYLSGKVSNYFSLISNNEEIELNDKDIVLDEFGFALIVAIGCHEQLINNNIHITEGTRKSIEGWLFNCGEDSTIYFDKEYDYFSYTNQPILEPKDNLADNVRLLLKRCKIHNDKEFDMPMITILGQKLFSYNTRASITLASVKGYGYFVLDPLILRILTAEEFKCCPLATINYLDFIQTNVNSVEVAEHIIRFSKQSNYLDFPDLCIDFVCQSKNDDVVNIFIELFQDDVQRLMNILNALFIKSAFNQISEENIDCYKFIVTKIIYRILTLKSGLTETAAIIFDIMDSQDVENYGFIQPNVTYNKSEFEFCQDSRYINRIRLLYCMDCLMQVSEQIQLPFEDLWNYVDRLCATDIIE</sequence>
<dbReference type="AlphaFoldDB" id="A0A2T3IF37"/>
<organism evidence="1 2">
    <name type="scientific">Photobacterium aquimaris</name>
    <dbReference type="NCBI Taxonomy" id="512643"/>
    <lineage>
        <taxon>Bacteria</taxon>
        <taxon>Pseudomonadati</taxon>
        <taxon>Pseudomonadota</taxon>
        <taxon>Gammaproteobacteria</taxon>
        <taxon>Vibrionales</taxon>
        <taxon>Vibrionaceae</taxon>
        <taxon>Photobacterium</taxon>
    </lineage>
</organism>
<accession>A0A2T3IF37</accession>
<gene>
    <name evidence="1" type="ORF">CTM88_19395</name>
</gene>
<dbReference type="RefSeq" id="WP_065176860.1">
    <property type="nucleotide sequence ID" value="NZ_LZFA01000032.1"/>
</dbReference>
<reference evidence="1 2" key="1">
    <citation type="submission" date="2018-03" db="EMBL/GenBank/DDBJ databases">
        <title>Whole genome sequencing of Histamine producing bacteria.</title>
        <authorList>
            <person name="Butler K."/>
        </authorList>
    </citation>
    <scope>NUCLEOTIDE SEQUENCE [LARGE SCALE GENOMIC DNA]</scope>
    <source>
        <strain evidence="1 2">BS2</strain>
    </source>
</reference>
<protein>
    <submittedName>
        <fullName evidence="1">Uncharacterized protein</fullName>
    </submittedName>
</protein>